<accession>A0A8J7U0M3</accession>
<dbReference type="RefSeq" id="WP_207856460.1">
    <property type="nucleotide sequence ID" value="NZ_JAFREP010000002.1"/>
</dbReference>
<dbReference type="Pfam" id="PF13349">
    <property type="entry name" value="DUF4097"/>
    <property type="match status" value="1"/>
</dbReference>
<feature type="chain" id="PRO_5035391930" evidence="1">
    <location>
        <begin position="19"/>
        <end position="252"/>
    </location>
</feature>
<evidence type="ECO:0000256" key="1">
    <source>
        <dbReference type="SAM" id="SignalP"/>
    </source>
</evidence>
<organism evidence="3 5">
    <name type="scientific">Acanthopleuribacter pedis</name>
    <dbReference type="NCBI Taxonomy" id="442870"/>
    <lineage>
        <taxon>Bacteria</taxon>
        <taxon>Pseudomonadati</taxon>
        <taxon>Acidobacteriota</taxon>
        <taxon>Holophagae</taxon>
        <taxon>Acanthopleuribacterales</taxon>
        <taxon>Acanthopleuribacteraceae</taxon>
        <taxon>Acanthopleuribacter</taxon>
    </lineage>
</organism>
<proteinExistence type="predicted"/>
<dbReference type="Proteomes" id="UP000664417">
    <property type="component" value="Unassembled WGS sequence"/>
</dbReference>
<keyword evidence="1" id="KW-0732">Signal</keyword>
<reference evidence="3" key="1">
    <citation type="submission" date="2021-03" db="EMBL/GenBank/DDBJ databases">
        <authorList>
            <person name="Wang G."/>
        </authorList>
    </citation>
    <scope>NUCLEOTIDE SEQUENCE</scope>
    <source>
        <strain evidence="3">KCTC 12899</strain>
    </source>
</reference>
<comment type="caution">
    <text evidence="3">The sequence shown here is derived from an EMBL/GenBank/DDBJ whole genome shotgun (WGS) entry which is preliminary data.</text>
</comment>
<evidence type="ECO:0000313" key="5">
    <source>
        <dbReference type="Proteomes" id="UP000664417"/>
    </source>
</evidence>
<name>A0A8J7U0M3_9BACT</name>
<feature type="signal peptide" evidence="1">
    <location>
        <begin position="1"/>
        <end position="18"/>
    </location>
</feature>
<dbReference type="InterPro" id="IPR025164">
    <property type="entry name" value="Toastrack_DUF4097"/>
</dbReference>
<protein>
    <submittedName>
        <fullName evidence="3">DUF4097 family beta strand repeat protein</fullName>
    </submittedName>
</protein>
<dbReference type="AlphaFoldDB" id="A0A8J7U0M3"/>
<evidence type="ECO:0000313" key="4">
    <source>
        <dbReference type="EMBL" id="MBO1318529.1"/>
    </source>
</evidence>
<keyword evidence="5" id="KW-1185">Reference proteome</keyword>
<feature type="domain" description="DUF4097" evidence="2">
    <location>
        <begin position="92"/>
        <end position="247"/>
    </location>
</feature>
<dbReference type="EMBL" id="JAFREP010000002">
    <property type="protein sequence ID" value="MBO1317223.1"/>
    <property type="molecule type" value="Genomic_DNA"/>
</dbReference>
<dbReference type="EMBL" id="JAFREP010000006">
    <property type="protein sequence ID" value="MBO1318529.1"/>
    <property type="molecule type" value="Genomic_DNA"/>
</dbReference>
<evidence type="ECO:0000259" key="2">
    <source>
        <dbReference type="Pfam" id="PF13349"/>
    </source>
</evidence>
<sequence length="252" mass="27927">MKLRNLLFVFGLTAVLSAATPAEPTKNYQHVRDEHSAAIKAGTPVKVVNHYGDIRTRPATANTVEMVSHNQFQNTPKPQLNIVNEKDKLLIEVIFPEAKGDVTGKKIQRVDLTLFIPENSPLTIHGKHGLVEVKGHAARLEIEADRGHVRFKNKAETLVKTVQGDIKGNFKGKPAGKSHIESIHGTIDLRFADKAAYKVKAVTKGHITSDYTMNVDWKGRERLKHAELETGNAGAELMVDSRHGNVMLLREI</sequence>
<gene>
    <name evidence="3" type="ORF">J3U88_02040</name>
    <name evidence="4" type="ORF">J3U88_08675</name>
</gene>
<evidence type="ECO:0000313" key="3">
    <source>
        <dbReference type="EMBL" id="MBO1317223.1"/>
    </source>
</evidence>